<feature type="transmembrane region" description="Helical" evidence="8">
    <location>
        <begin position="371"/>
        <end position="393"/>
    </location>
</feature>
<dbReference type="InterPro" id="IPR000515">
    <property type="entry name" value="MetI-like"/>
</dbReference>
<keyword evidence="3" id="KW-1003">Cell membrane</keyword>
<feature type="compositionally biased region" description="Polar residues" evidence="9">
    <location>
        <begin position="1"/>
        <end position="11"/>
    </location>
</feature>
<dbReference type="InterPro" id="IPR035906">
    <property type="entry name" value="MetI-like_sf"/>
</dbReference>
<feature type="domain" description="ABC transmembrane type-1" evidence="10">
    <location>
        <begin position="94"/>
        <end position="293"/>
    </location>
</feature>
<keyword evidence="5 8" id="KW-0812">Transmembrane</keyword>
<dbReference type="SUPFAM" id="SSF161098">
    <property type="entry name" value="MetI-like"/>
    <property type="match status" value="2"/>
</dbReference>
<keyword evidence="12" id="KW-1185">Reference proteome</keyword>
<evidence type="ECO:0000259" key="10">
    <source>
        <dbReference type="PROSITE" id="PS50928"/>
    </source>
</evidence>
<comment type="similarity">
    <text evidence="8">Belongs to the binding-protein-dependent transport system permease family.</text>
</comment>
<feature type="transmembrane region" description="Helical" evidence="8">
    <location>
        <begin position="277"/>
        <end position="298"/>
    </location>
</feature>
<dbReference type="Pfam" id="PF00528">
    <property type="entry name" value="BPD_transp_1"/>
    <property type="match status" value="2"/>
</dbReference>
<keyword evidence="7 8" id="KW-0472">Membrane</keyword>
<feature type="transmembrane region" description="Helical" evidence="8">
    <location>
        <begin position="174"/>
        <end position="194"/>
    </location>
</feature>
<feature type="transmembrane region" description="Helical" evidence="8">
    <location>
        <begin position="535"/>
        <end position="558"/>
    </location>
</feature>
<protein>
    <submittedName>
        <fullName evidence="11">Iron ABC transporter permease</fullName>
    </submittedName>
</protein>
<keyword evidence="2 8" id="KW-0813">Transport</keyword>
<feature type="region of interest" description="Disordered" evidence="9">
    <location>
        <begin position="1"/>
        <end position="42"/>
    </location>
</feature>
<reference evidence="11 12" key="1">
    <citation type="submission" date="2023-08" db="EMBL/GenBank/DDBJ databases">
        <title>Genome sequence of Thermaerobacter compostii strain Ins1, a spore-forming filamentous bacterium isolated from a deep geothermal reservoir.</title>
        <authorList>
            <person name="Bregnard D."/>
            <person name="Gonzalez D."/>
            <person name="Junier P."/>
        </authorList>
    </citation>
    <scope>NUCLEOTIDE SEQUENCE [LARGE SCALE GENOMIC DNA]</scope>
    <source>
        <strain evidence="11 12">Ins1</strain>
    </source>
</reference>
<evidence type="ECO:0000256" key="5">
    <source>
        <dbReference type="ARBA" id="ARBA00022692"/>
    </source>
</evidence>
<evidence type="ECO:0000256" key="2">
    <source>
        <dbReference type="ARBA" id="ARBA00022448"/>
    </source>
</evidence>
<feature type="transmembrane region" description="Helical" evidence="8">
    <location>
        <begin position="50"/>
        <end position="71"/>
    </location>
</feature>
<dbReference type="EMBL" id="CP132508">
    <property type="protein sequence ID" value="WPD19525.1"/>
    <property type="molecule type" value="Genomic_DNA"/>
</dbReference>
<feature type="transmembrane region" description="Helical" evidence="8">
    <location>
        <begin position="405"/>
        <end position="427"/>
    </location>
</feature>
<organism evidence="11 12">
    <name type="scientific">Thermaerobacter composti</name>
    <dbReference type="NCBI Taxonomy" id="554949"/>
    <lineage>
        <taxon>Bacteria</taxon>
        <taxon>Bacillati</taxon>
        <taxon>Bacillota</taxon>
        <taxon>Clostridia</taxon>
        <taxon>Eubacteriales</taxon>
        <taxon>Clostridiales Family XVII. Incertae Sedis</taxon>
        <taxon>Thermaerobacter</taxon>
    </lineage>
</organism>
<evidence type="ECO:0000256" key="7">
    <source>
        <dbReference type="ARBA" id="ARBA00023136"/>
    </source>
</evidence>
<evidence type="ECO:0000256" key="4">
    <source>
        <dbReference type="ARBA" id="ARBA00022519"/>
    </source>
</evidence>
<feature type="transmembrane region" description="Helical" evidence="8">
    <location>
        <begin position="233"/>
        <end position="257"/>
    </location>
</feature>
<dbReference type="PROSITE" id="PS50928">
    <property type="entry name" value="ABC_TM1"/>
    <property type="match status" value="2"/>
</dbReference>
<dbReference type="CDD" id="cd06261">
    <property type="entry name" value="TM_PBP2"/>
    <property type="match status" value="2"/>
</dbReference>
<feature type="transmembrane region" description="Helical" evidence="8">
    <location>
        <begin position="91"/>
        <end position="117"/>
    </location>
</feature>
<accession>A0ABZ0QPV7</accession>
<comment type="subcellular location">
    <subcellularLocation>
        <location evidence="1">Cell inner membrane</location>
        <topology evidence="1">Multi-pass membrane protein</topology>
    </subcellularLocation>
    <subcellularLocation>
        <location evidence="8">Cell membrane</location>
        <topology evidence="8">Multi-pass membrane protein</topology>
    </subcellularLocation>
</comment>
<feature type="transmembrane region" description="Helical" evidence="8">
    <location>
        <begin position="433"/>
        <end position="453"/>
    </location>
</feature>
<dbReference type="Gene3D" id="1.10.3720.10">
    <property type="entry name" value="MetI-like"/>
    <property type="match status" value="2"/>
</dbReference>
<keyword evidence="4" id="KW-0997">Cell inner membrane</keyword>
<dbReference type="PANTHER" id="PTHR43357">
    <property type="entry name" value="INNER MEMBRANE ABC TRANSPORTER PERMEASE PROTEIN YDCV"/>
    <property type="match status" value="1"/>
</dbReference>
<dbReference type="PANTHER" id="PTHR43357:SF3">
    <property type="entry name" value="FE(3+)-TRANSPORT SYSTEM PERMEASE PROTEIN FBPB 2"/>
    <property type="match status" value="1"/>
</dbReference>
<proteinExistence type="inferred from homology"/>
<keyword evidence="6 8" id="KW-1133">Transmembrane helix</keyword>
<evidence type="ECO:0000313" key="12">
    <source>
        <dbReference type="Proteomes" id="UP001304683"/>
    </source>
</evidence>
<dbReference type="RefSeq" id="WP_135224967.1">
    <property type="nucleotide sequence ID" value="NZ_CP132508.1"/>
</dbReference>
<gene>
    <name evidence="11" type="ORF">Q5761_02310</name>
</gene>
<feature type="domain" description="ABC transmembrane type-1" evidence="10">
    <location>
        <begin position="367"/>
        <end position="557"/>
    </location>
</feature>
<dbReference type="Proteomes" id="UP001304683">
    <property type="component" value="Chromosome"/>
</dbReference>
<feature type="transmembrane region" description="Helical" evidence="8">
    <location>
        <begin position="129"/>
        <end position="154"/>
    </location>
</feature>
<evidence type="ECO:0000256" key="8">
    <source>
        <dbReference type="RuleBase" id="RU363032"/>
    </source>
</evidence>
<evidence type="ECO:0000256" key="1">
    <source>
        <dbReference type="ARBA" id="ARBA00004429"/>
    </source>
</evidence>
<feature type="transmembrane region" description="Helical" evidence="8">
    <location>
        <begin position="327"/>
        <end position="351"/>
    </location>
</feature>
<sequence length="566" mass="60004">MSSATARSTPSGRGASVGPSFPLRPVRPAAATGSGRATAIGPGRGSRPPLALGAAAGAVALMMLLPVGYLFLRTAGAWDRVAELLLRPSTWAIAGRSLGLVAAVTATGVLLAVPLAWLVTRTDLPGRRFWAVATVLPLAIPSYVGSFLYVVAAGPHGLLQRLLAPWGVERLPDLHGFWGAYLVMTLFTYPYVLLPVRAALQRLDPALEEASYSLGRGRWATFRAVVLPQLRPAILAGARLVALYTLAEFGAVATLRYETFTWALYVQYQVAFDREAAGGMALVLVAAAMALLGIDALLRERWRYHRDTPGTPRPPAPVPLGPWRLPALAFCGLVVLLALGVPLAVLAYWALRGALEGDWWVLLGPATFNSLAVAALAAVVTVAAALPVAALGARHPGRWSGLVDRVVHIGFAIPGIVIALALVFFGIRFLGPLYQTVAMLVVAYAMVFLPTALGPLRASWLQVDPKLEEVARSLGRRPWQVLTTVTLPLVRPGILAGAGMVFLVTLKELPLTLILSPPGFDTLAASVWNSISEAYFGQAAVKSLLLVAASAASVGLILRREGEWEP</sequence>
<evidence type="ECO:0000313" key="11">
    <source>
        <dbReference type="EMBL" id="WPD19525.1"/>
    </source>
</evidence>
<evidence type="ECO:0000256" key="9">
    <source>
        <dbReference type="SAM" id="MobiDB-lite"/>
    </source>
</evidence>
<evidence type="ECO:0000256" key="3">
    <source>
        <dbReference type="ARBA" id="ARBA00022475"/>
    </source>
</evidence>
<name>A0ABZ0QPV7_9FIRM</name>
<evidence type="ECO:0000256" key="6">
    <source>
        <dbReference type="ARBA" id="ARBA00022989"/>
    </source>
</evidence>